<sequence length="150" mass="16888">MKSFVIFAIVVTIIYVIYYTVIIVQDLYGKPKDEKSQGESFDVSDMTDEEESIAVSESDGGFSVGDNQYETAYEEKQLAEPTEEAAATAEESKPHVLEKIQSAIEKKMEEVNTTYSDPMYSEELNNTIIARGLRHNGRDMVKVESLNNEI</sequence>
<evidence type="ECO:0000313" key="3">
    <source>
        <dbReference type="EMBL" id="KAB6080031.1"/>
    </source>
</evidence>
<gene>
    <name evidence="7" type="ORF">DW042_12490</name>
    <name evidence="5" type="ORF">GA424_08375</name>
    <name evidence="3" type="ORF">GA560_18070</name>
    <name evidence="4" type="ORF">GA574_25625</name>
    <name evidence="6" type="ORF">GAZ26_09225</name>
    <name evidence="8" type="ORF">SAMN05216250_10837</name>
</gene>
<dbReference type="Proteomes" id="UP000474077">
    <property type="component" value="Unassembled WGS sequence"/>
</dbReference>
<evidence type="ECO:0000256" key="1">
    <source>
        <dbReference type="SAM" id="MobiDB-lite"/>
    </source>
</evidence>
<dbReference type="Proteomes" id="UP000435059">
    <property type="component" value="Unassembled WGS sequence"/>
</dbReference>
<evidence type="ECO:0000313" key="8">
    <source>
        <dbReference type="EMBL" id="SFM64529.1"/>
    </source>
</evidence>
<feature type="region of interest" description="Disordered" evidence="1">
    <location>
        <begin position="31"/>
        <end position="67"/>
    </location>
</feature>
<dbReference type="EMBL" id="WDES01000067">
    <property type="protein sequence ID" value="KAB6080869.1"/>
    <property type="molecule type" value="Genomic_DNA"/>
</dbReference>
<dbReference type="EMBL" id="FOUM01000008">
    <property type="protein sequence ID" value="SFM64529.1"/>
    <property type="molecule type" value="Genomic_DNA"/>
</dbReference>
<name>A0A1I4SJB2_9BACE</name>
<evidence type="ECO:0000256" key="2">
    <source>
        <dbReference type="SAM" id="Phobius"/>
    </source>
</evidence>
<proteinExistence type="predicted"/>
<reference evidence="11 12" key="3">
    <citation type="journal article" date="2019" name="Nat. Med.">
        <title>A library of human gut bacterial isolates paired with longitudinal multiomics data enables mechanistic microbiome research.</title>
        <authorList>
            <person name="Poyet M."/>
            <person name="Groussin M."/>
            <person name="Gibbons S.M."/>
            <person name="Avila-Pacheco J."/>
            <person name="Jiang X."/>
            <person name="Kearney S.M."/>
            <person name="Perrotta A.R."/>
            <person name="Berdy B."/>
            <person name="Zhao S."/>
            <person name="Lieberman T.D."/>
            <person name="Swanson P.K."/>
            <person name="Smith M."/>
            <person name="Roesemann S."/>
            <person name="Alexander J.E."/>
            <person name="Rich S.A."/>
            <person name="Livny J."/>
            <person name="Vlamakis H."/>
            <person name="Clish C."/>
            <person name="Bullock K."/>
            <person name="Deik A."/>
            <person name="Scott J."/>
            <person name="Pierce K.A."/>
            <person name="Xavier R.J."/>
            <person name="Alm E.J."/>
        </authorList>
    </citation>
    <scope>NUCLEOTIDE SEQUENCE [LARGE SCALE GENOMIC DNA]</scope>
    <source>
        <strain evidence="5 14">BIOML-A62</strain>
        <strain evidence="6 12">BIOML-A7</strain>
        <strain evidence="3 13">BIOML-A73</strain>
        <strain evidence="4 11">BIOML-A74</strain>
    </source>
</reference>
<keyword evidence="2" id="KW-0472">Membrane</keyword>
<dbReference type="RefSeq" id="WP_005812857.1">
    <property type="nucleotide sequence ID" value="NZ_BAABZH010000001.1"/>
</dbReference>
<evidence type="ECO:0000313" key="14">
    <source>
        <dbReference type="Proteomes" id="UP000487596"/>
    </source>
</evidence>
<dbReference type="EMBL" id="WDCG01000008">
    <property type="protein sequence ID" value="KAB6424168.1"/>
    <property type="molecule type" value="Genomic_DNA"/>
</dbReference>
<dbReference type="GeneID" id="93485198"/>
<organism evidence="8 9">
    <name type="scientific">Bacteroides xylanisolvens</name>
    <dbReference type="NCBI Taxonomy" id="371601"/>
    <lineage>
        <taxon>Bacteria</taxon>
        <taxon>Pseudomonadati</taxon>
        <taxon>Bacteroidota</taxon>
        <taxon>Bacteroidia</taxon>
        <taxon>Bacteroidales</taxon>
        <taxon>Bacteroidaceae</taxon>
        <taxon>Bacteroides</taxon>
    </lineage>
</organism>
<dbReference type="Proteomes" id="UP000284417">
    <property type="component" value="Unassembled WGS sequence"/>
</dbReference>
<reference evidence="8 9" key="1">
    <citation type="submission" date="2016-10" db="EMBL/GenBank/DDBJ databases">
        <authorList>
            <person name="de Groot N.N."/>
        </authorList>
    </citation>
    <scope>NUCLEOTIDE SEQUENCE [LARGE SCALE GENOMIC DNA]</scope>
    <source>
        <strain evidence="8 9">NLAE-zl-C202</strain>
    </source>
</reference>
<dbReference type="Proteomes" id="UP000487596">
    <property type="component" value="Unassembled WGS sequence"/>
</dbReference>
<keyword evidence="11" id="KW-1185">Reference proteome</keyword>
<evidence type="ECO:0000313" key="4">
    <source>
        <dbReference type="EMBL" id="KAB6080869.1"/>
    </source>
</evidence>
<dbReference type="EMBL" id="WDER01000059">
    <property type="protein sequence ID" value="KAB6080031.1"/>
    <property type="molecule type" value="Genomic_DNA"/>
</dbReference>
<dbReference type="EMBL" id="QROC01000014">
    <property type="protein sequence ID" value="RHK96209.1"/>
    <property type="molecule type" value="Genomic_DNA"/>
</dbReference>
<evidence type="ECO:0000313" key="9">
    <source>
        <dbReference type="Proteomes" id="UP000183766"/>
    </source>
</evidence>
<keyword evidence="2" id="KW-1133">Transmembrane helix</keyword>
<reference evidence="7 10" key="2">
    <citation type="submission" date="2018-08" db="EMBL/GenBank/DDBJ databases">
        <title>A genome reference for cultivated species of the human gut microbiota.</title>
        <authorList>
            <person name="Zou Y."/>
            <person name="Xue W."/>
            <person name="Luo G."/>
        </authorList>
    </citation>
    <scope>NUCLEOTIDE SEQUENCE [LARGE SCALE GENOMIC DNA]</scope>
    <source>
        <strain evidence="7 10">AF39-6AC</strain>
    </source>
</reference>
<accession>A0A1I4SJB2</accession>
<evidence type="ECO:0000313" key="13">
    <source>
        <dbReference type="Proteomes" id="UP000474077"/>
    </source>
</evidence>
<evidence type="ECO:0000313" key="7">
    <source>
        <dbReference type="EMBL" id="RHK96209.1"/>
    </source>
</evidence>
<feature type="transmembrane region" description="Helical" evidence="2">
    <location>
        <begin position="6"/>
        <end position="28"/>
    </location>
</feature>
<dbReference type="EMBL" id="WDEH01000010">
    <property type="protein sequence ID" value="KAB6139857.1"/>
    <property type="molecule type" value="Genomic_DNA"/>
</dbReference>
<protein>
    <submittedName>
        <fullName evidence="8">Uncharacterized protein</fullName>
    </submittedName>
</protein>
<evidence type="ECO:0000313" key="10">
    <source>
        <dbReference type="Proteomes" id="UP000284417"/>
    </source>
</evidence>
<evidence type="ECO:0000313" key="6">
    <source>
        <dbReference type="EMBL" id="KAB6424168.1"/>
    </source>
</evidence>
<evidence type="ECO:0000313" key="12">
    <source>
        <dbReference type="Proteomes" id="UP000471447"/>
    </source>
</evidence>
<keyword evidence="2" id="KW-0812">Transmembrane</keyword>
<dbReference type="Proteomes" id="UP000471447">
    <property type="component" value="Unassembled WGS sequence"/>
</dbReference>
<dbReference type="Proteomes" id="UP000183766">
    <property type="component" value="Unassembled WGS sequence"/>
</dbReference>
<dbReference type="AlphaFoldDB" id="A0A1I4SJB2"/>
<evidence type="ECO:0000313" key="11">
    <source>
        <dbReference type="Proteomes" id="UP000435059"/>
    </source>
</evidence>
<evidence type="ECO:0000313" key="5">
    <source>
        <dbReference type="EMBL" id="KAB6139857.1"/>
    </source>
</evidence>